<sequence length="258" mass="28845">MNWKKWGAIISLLLVFWVWQEWPDGRLRVVFCDVGQGDSAVVVLGSFQALIDTGANKMKLTECLSRQMPFWDRKIEIVFISHSDKDHTGALEEVRARYKVEKVIDKPRRNDVVRFGSLSFDIIKGSELMEGVTINSENESNARSVLMRVVYGDFSVLFTGDLETASELALVGRGVLNKTEILKVSHHGSKYGSAKEFLEALRPRLAVISVGGKNNYGHPHGDTLMRLEAVGAKILRTDTMGTVSLTTDGKTLDVFREK</sequence>
<organism evidence="2 3">
    <name type="scientific">Candidatus Collierbacteria bacterium GW2011_GWB2_45_17</name>
    <dbReference type="NCBI Taxonomy" id="1618388"/>
    <lineage>
        <taxon>Bacteria</taxon>
        <taxon>Candidatus Collieribacteriota</taxon>
    </lineage>
</organism>
<dbReference type="PANTHER" id="PTHR30619:SF1">
    <property type="entry name" value="RECOMBINATION PROTEIN 2"/>
    <property type="match status" value="1"/>
</dbReference>
<proteinExistence type="predicted"/>
<gene>
    <name evidence="2" type="ORF">UX01_C0009G0044</name>
</gene>
<comment type="caution">
    <text evidence="2">The sequence shown here is derived from an EMBL/GenBank/DDBJ whole genome shotgun (WGS) entry which is preliminary data.</text>
</comment>
<dbReference type="SMART" id="SM00849">
    <property type="entry name" value="Lactamase_B"/>
    <property type="match status" value="1"/>
</dbReference>
<evidence type="ECO:0000313" key="2">
    <source>
        <dbReference type="EMBL" id="KKT99614.1"/>
    </source>
</evidence>
<accession>A0A837IDX5</accession>
<dbReference type="Gene3D" id="3.60.15.10">
    <property type="entry name" value="Ribonuclease Z/Hydroxyacylglutathione hydrolase-like"/>
    <property type="match status" value="2"/>
</dbReference>
<dbReference type="AlphaFoldDB" id="A0A837IDX5"/>
<protein>
    <submittedName>
        <fullName evidence="2">Internalization-related competence protein ComEC/Rec2 protein</fullName>
    </submittedName>
</protein>
<dbReference type="InterPro" id="IPR035681">
    <property type="entry name" value="ComA-like_MBL"/>
</dbReference>
<feature type="domain" description="Metallo-beta-lactamase" evidence="1">
    <location>
        <begin position="36"/>
        <end position="212"/>
    </location>
</feature>
<evidence type="ECO:0000313" key="3">
    <source>
        <dbReference type="Proteomes" id="UP000034078"/>
    </source>
</evidence>
<reference evidence="2 3" key="1">
    <citation type="journal article" date="2015" name="Nature">
        <title>rRNA introns, odd ribosomes, and small enigmatic genomes across a large radiation of phyla.</title>
        <authorList>
            <person name="Brown C.T."/>
            <person name="Hug L.A."/>
            <person name="Thomas B.C."/>
            <person name="Sharon I."/>
            <person name="Castelle C.J."/>
            <person name="Singh A."/>
            <person name="Wilkins M.J."/>
            <person name="Williams K.H."/>
            <person name="Banfield J.F."/>
        </authorList>
    </citation>
    <scope>NUCLEOTIDE SEQUENCE [LARGE SCALE GENOMIC DNA]</scope>
</reference>
<evidence type="ECO:0000259" key="1">
    <source>
        <dbReference type="SMART" id="SM00849"/>
    </source>
</evidence>
<dbReference type="InterPro" id="IPR001279">
    <property type="entry name" value="Metallo-B-lactamas"/>
</dbReference>
<name>A0A837IDX5_9BACT</name>
<dbReference type="SUPFAM" id="SSF56281">
    <property type="entry name" value="Metallo-hydrolase/oxidoreductase"/>
    <property type="match status" value="1"/>
</dbReference>
<dbReference type="Pfam" id="PF00753">
    <property type="entry name" value="Lactamase_B"/>
    <property type="match status" value="1"/>
</dbReference>
<dbReference type="EMBL" id="LCKO01000009">
    <property type="protein sequence ID" value="KKT99614.1"/>
    <property type="molecule type" value="Genomic_DNA"/>
</dbReference>
<dbReference type="InterPro" id="IPR052159">
    <property type="entry name" value="Competence_DNA_uptake"/>
</dbReference>
<dbReference type="PANTHER" id="PTHR30619">
    <property type="entry name" value="DNA INTERNALIZATION/COMPETENCE PROTEIN COMEC/REC2"/>
    <property type="match status" value="1"/>
</dbReference>
<dbReference type="InterPro" id="IPR036866">
    <property type="entry name" value="RibonucZ/Hydroxyglut_hydro"/>
</dbReference>
<dbReference type="CDD" id="cd07731">
    <property type="entry name" value="ComA-like_MBL-fold"/>
    <property type="match status" value="1"/>
</dbReference>
<dbReference type="Proteomes" id="UP000034078">
    <property type="component" value="Unassembled WGS sequence"/>
</dbReference>